<dbReference type="GO" id="GO:0005782">
    <property type="term" value="C:peroxisomal matrix"/>
    <property type="evidence" value="ECO:0007669"/>
    <property type="project" value="TreeGrafter"/>
</dbReference>
<dbReference type="GO" id="GO:0005759">
    <property type="term" value="C:mitochondrial matrix"/>
    <property type="evidence" value="ECO:0007669"/>
    <property type="project" value="TreeGrafter"/>
</dbReference>
<evidence type="ECO:0000259" key="1">
    <source>
        <dbReference type="Pfam" id="PF05292"/>
    </source>
</evidence>
<dbReference type="InterPro" id="IPR042303">
    <property type="entry name" value="Malonyl_CoA_deC_C_sf"/>
</dbReference>
<dbReference type="Proteomes" id="UP000278143">
    <property type="component" value="Unassembled WGS sequence"/>
</dbReference>
<dbReference type="GO" id="GO:0006633">
    <property type="term" value="P:fatty acid biosynthetic process"/>
    <property type="evidence" value="ECO:0007669"/>
    <property type="project" value="InterPro"/>
</dbReference>
<dbReference type="GO" id="GO:2001294">
    <property type="term" value="P:malonyl-CoA catabolic process"/>
    <property type="evidence" value="ECO:0007669"/>
    <property type="project" value="TreeGrafter"/>
</dbReference>
<dbReference type="GO" id="GO:0050080">
    <property type="term" value="F:malonyl-CoA decarboxylase activity"/>
    <property type="evidence" value="ECO:0007669"/>
    <property type="project" value="InterPro"/>
</dbReference>
<proteinExistence type="predicted"/>
<accession>A0A4P9YT90</accession>
<keyword evidence="3" id="KW-1185">Reference proteome</keyword>
<dbReference type="PANTHER" id="PTHR28641">
    <property type="match status" value="1"/>
</dbReference>
<dbReference type="EMBL" id="KZ992222">
    <property type="protein sequence ID" value="RKP22351.1"/>
    <property type="molecule type" value="Genomic_DNA"/>
</dbReference>
<evidence type="ECO:0000313" key="3">
    <source>
        <dbReference type="Proteomes" id="UP000278143"/>
    </source>
</evidence>
<reference evidence="3" key="1">
    <citation type="journal article" date="2018" name="Nat. Microbiol.">
        <title>Leveraging single-cell genomics to expand the fungal tree of life.</title>
        <authorList>
            <person name="Ahrendt S.R."/>
            <person name="Quandt C.A."/>
            <person name="Ciobanu D."/>
            <person name="Clum A."/>
            <person name="Salamov A."/>
            <person name="Andreopoulos B."/>
            <person name="Cheng J.F."/>
            <person name="Woyke T."/>
            <person name="Pelin A."/>
            <person name="Henrissat B."/>
            <person name="Reynolds N.K."/>
            <person name="Benny G.L."/>
            <person name="Smith M.E."/>
            <person name="James T.Y."/>
            <person name="Grigoriev I.V."/>
        </authorList>
    </citation>
    <scope>NUCLEOTIDE SEQUENCE [LARGE SCALE GENOMIC DNA]</scope>
    <source>
        <strain evidence="3">Benny S71-1</strain>
    </source>
</reference>
<gene>
    <name evidence="2" type="ORF">SYNPS1DRAFT_32068</name>
</gene>
<dbReference type="Pfam" id="PF05292">
    <property type="entry name" value="MCD"/>
    <property type="match status" value="1"/>
</dbReference>
<dbReference type="OrthoDB" id="426718at2759"/>
<dbReference type="AlphaFoldDB" id="A0A4P9YT90"/>
<name>A0A4P9YT90_9FUNG</name>
<protein>
    <submittedName>
        <fullName evidence="2">Malonyl-CoA decarboxylase-domain-containing protein</fullName>
    </submittedName>
</protein>
<evidence type="ECO:0000313" key="2">
    <source>
        <dbReference type="EMBL" id="RKP22351.1"/>
    </source>
</evidence>
<feature type="domain" description="Malonyl-CoA decarboxylase C-terminal" evidence="1">
    <location>
        <begin position="35"/>
        <end position="201"/>
    </location>
</feature>
<sequence length="245" mass="26707">MCANGSIAAVKAAWSGSAMLWLLPSQPRTFAAGVDSGLSGVELGSFLIKRVVGELKAEFPGIETFCTLSPIPRFRRWLQMNAAGVEAMLPQELADSTRQLLVDTSAHAASKESAPLGQLLLDATMSTQWMSDPVLTKALQAPLMTLCARYLVAVRREGLAFDPVANFHLRNGACIYRINWLANTTERGNHESCAMMVNYNYLQEYVESNNQAYLFNGRIAVHGANPLLARVVADAQLGEESVFIV</sequence>
<organism evidence="2 3">
    <name type="scientific">Syncephalis pseudoplumigaleata</name>
    <dbReference type="NCBI Taxonomy" id="1712513"/>
    <lineage>
        <taxon>Eukaryota</taxon>
        <taxon>Fungi</taxon>
        <taxon>Fungi incertae sedis</taxon>
        <taxon>Zoopagomycota</taxon>
        <taxon>Zoopagomycotina</taxon>
        <taxon>Zoopagomycetes</taxon>
        <taxon>Zoopagales</taxon>
        <taxon>Piptocephalidaceae</taxon>
        <taxon>Syncephalis</taxon>
    </lineage>
</organism>
<dbReference type="Gene3D" id="3.40.630.150">
    <property type="entry name" value="Malonyl-CoA decarboxylase, catalytic domain"/>
    <property type="match status" value="1"/>
</dbReference>
<dbReference type="PANTHER" id="PTHR28641:SF1">
    <property type="entry name" value="MALONYL-COA DECARBOXYLASE, MITOCHONDRIAL"/>
    <property type="match status" value="1"/>
</dbReference>
<dbReference type="InterPro" id="IPR038917">
    <property type="entry name" value="Malonyl_CoA_deC"/>
</dbReference>
<dbReference type="GO" id="GO:0006085">
    <property type="term" value="P:acetyl-CoA biosynthetic process"/>
    <property type="evidence" value="ECO:0007669"/>
    <property type="project" value="TreeGrafter"/>
</dbReference>
<dbReference type="InterPro" id="IPR007956">
    <property type="entry name" value="Malonyl_CoA_deC_C"/>
</dbReference>